<protein>
    <submittedName>
        <fullName evidence="1">Uncharacterized protein</fullName>
    </submittedName>
</protein>
<sequence>MELRFSGPVLGLAPNFWRRCRGIQKCVSHSDPGMLLFDPENEQTLRRARQAKRRAELARLASDKNPLTMGEILTLKQIGGASTAFANQPNRFPELNANFELKSGLINLLPSSMVGRARTRLSISRILKSFAPPLEGLV</sequence>
<feature type="non-terminal residue" evidence="1">
    <location>
        <position position="138"/>
    </location>
</feature>
<reference evidence="1 2" key="1">
    <citation type="journal article" date="2023" name="Plants (Basel)">
        <title>Bridging the Gap: Combining Genomics and Transcriptomics Approaches to Understand Stylosanthes scabra, an Orphan Legume from the Brazilian Caatinga.</title>
        <authorList>
            <person name="Ferreira-Neto J.R.C."/>
            <person name="da Silva M.D."/>
            <person name="Binneck E."/>
            <person name="de Melo N.F."/>
            <person name="da Silva R.H."/>
            <person name="de Melo A.L.T.M."/>
            <person name="Pandolfi V."/>
            <person name="Bustamante F.O."/>
            <person name="Brasileiro-Vidal A.C."/>
            <person name="Benko-Iseppon A.M."/>
        </authorList>
    </citation>
    <scope>NUCLEOTIDE SEQUENCE [LARGE SCALE GENOMIC DNA]</scope>
    <source>
        <tissue evidence="1">Leaves</tissue>
    </source>
</reference>
<comment type="caution">
    <text evidence="1">The sequence shown here is derived from an EMBL/GenBank/DDBJ whole genome shotgun (WGS) entry which is preliminary data.</text>
</comment>
<evidence type="ECO:0000313" key="2">
    <source>
        <dbReference type="Proteomes" id="UP001341840"/>
    </source>
</evidence>
<dbReference type="EMBL" id="JASCZI010032967">
    <property type="protein sequence ID" value="MED6128667.1"/>
    <property type="molecule type" value="Genomic_DNA"/>
</dbReference>
<name>A0ABU6RXF4_9FABA</name>
<proteinExistence type="predicted"/>
<accession>A0ABU6RXF4</accession>
<keyword evidence="2" id="KW-1185">Reference proteome</keyword>
<organism evidence="1 2">
    <name type="scientific">Stylosanthes scabra</name>
    <dbReference type="NCBI Taxonomy" id="79078"/>
    <lineage>
        <taxon>Eukaryota</taxon>
        <taxon>Viridiplantae</taxon>
        <taxon>Streptophyta</taxon>
        <taxon>Embryophyta</taxon>
        <taxon>Tracheophyta</taxon>
        <taxon>Spermatophyta</taxon>
        <taxon>Magnoliopsida</taxon>
        <taxon>eudicotyledons</taxon>
        <taxon>Gunneridae</taxon>
        <taxon>Pentapetalae</taxon>
        <taxon>rosids</taxon>
        <taxon>fabids</taxon>
        <taxon>Fabales</taxon>
        <taxon>Fabaceae</taxon>
        <taxon>Papilionoideae</taxon>
        <taxon>50 kb inversion clade</taxon>
        <taxon>dalbergioids sensu lato</taxon>
        <taxon>Dalbergieae</taxon>
        <taxon>Pterocarpus clade</taxon>
        <taxon>Stylosanthes</taxon>
    </lineage>
</organism>
<gene>
    <name evidence="1" type="ORF">PIB30_100128</name>
</gene>
<dbReference type="Proteomes" id="UP001341840">
    <property type="component" value="Unassembled WGS sequence"/>
</dbReference>
<evidence type="ECO:0000313" key="1">
    <source>
        <dbReference type="EMBL" id="MED6128667.1"/>
    </source>
</evidence>